<evidence type="ECO:0000256" key="4">
    <source>
        <dbReference type="PIRNR" id="PIRNR037755"/>
    </source>
</evidence>
<dbReference type="PANTHER" id="PTHR22809">
    <property type="entry name" value="METHYLTRANSFERASE-RELATED"/>
    <property type="match status" value="1"/>
</dbReference>
<dbReference type="EC" id="2.1.1.-" evidence="4"/>
<organism evidence="8">
    <name type="scientific">Thelazia callipaeda</name>
    <name type="common">Oriental eyeworm</name>
    <name type="synonym">Parasitic nematode</name>
    <dbReference type="NCBI Taxonomy" id="103827"/>
    <lineage>
        <taxon>Eukaryota</taxon>
        <taxon>Metazoa</taxon>
        <taxon>Ecdysozoa</taxon>
        <taxon>Nematoda</taxon>
        <taxon>Chromadorea</taxon>
        <taxon>Rhabditida</taxon>
        <taxon>Spirurina</taxon>
        <taxon>Spiruromorpha</taxon>
        <taxon>Thelazioidea</taxon>
        <taxon>Thelaziidae</taxon>
        <taxon>Thelazia</taxon>
    </lineage>
</organism>
<feature type="domain" description="Methyltransferase type 12" evidence="5">
    <location>
        <begin position="95"/>
        <end position="193"/>
    </location>
</feature>
<dbReference type="PIRSF" id="PIRSF037755">
    <property type="entry name" value="Mettl2_prd"/>
    <property type="match status" value="1"/>
</dbReference>
<dbReference type="PANTHER" id="PTHR22809:SF5">
    <property type="entry name" value="TRNA N(3)-METHYLCYTIDINE METHYLTRANSFERASE METTL6"/>
    <property type="match status" value="1"/>
</dbReference>
<dbReference type="Proteomes" id="UP000276776">
    <property type="component" value="Unassembled WGS sequence"/>
</dbReference>
<evidence type="ECO:0000313" key="8">
    <source>
        <dbReference type="WBParaSite" id="TCLT_0000915701-mRNA-1"/>
    </source>
</evidence>
<comment type="function">
    <text evidence="4">S-adenosyl-L-methionine-dependent methyltransferase.</text>
</comment>
<keyword evidence="7" id="KW-1185">Reference proteome</keyword>
<comment type="similarity">
    <text evidence="1 4">Belongs to the methyltransferase superfamily. METL family.</text>
</comment>
<evidence type="ECO:0000256" key="3">
    <source>
        <dbReference type="ARBA" id="ARBA00022679"/>
    </source>
</evidence>
<keyword evidence="3 4" id="KW-0808">Transferase</keyword>
<proteinExistence type="inferred from homology"/>
<dbReference type="OMA" id="DAQRNWD"/>
<dbReference type="WBParaSite" id="TCLT_0000915701-mRNA-1">
    <property type="protein sequence ID" value="TCLT_0000915701-mRNA-1"/>
    <property type="gene ID" value="TCLT_0000915701"/>
</dbReference>
<dbReference type="InterPro" id="IPR029063">
    <property type="entry name" value="SAM-dependent_MTases_sf"/>
</dbReference>
<keyword evidence="2 4" id="KW-0489">Methyltransferase</keyword>
<name>A0A0N5D7U4_THECL</name>
<dbReference type="OrthoDB" id="417697at2759"/>
<dbReference type="SUPFAM" id="SSF53335">
    <property type="entry name" value="S-adenosyl-L-methionine-dependent methyltransferases"/>
    <property type="match status" value="1"/>
</dbReference>
<accession>A0A0N5D7U4</accession>
<dbReference type="EMBL" id="UYYF01004740">
    <property type="protein sequence ID" value="VDN06759.1"/>
    <property type="molecule type" value="Genomic_DNA"/>
</dbReference>
<reference evidence="8" key="1">
    <citation type="submission" date="2017-02" db="UniProtKB">
        <authorList>
            <consortium name="WormBaseParasite"/>
        </authorList>
    </citation>
    <scope>IDENTIFICATION</scope>
</reference>
<dbReference type="InterPro" id="IPR026113">
    <property type="entry name" value="METTL2/6/8-like"/>
</dbReference>
<dbReference type="AlphaFoldDB" id="A0A0N5D7U4"/>
<evidence type="ECO:0000259" key="5">
    <source>
        <dbReference type="Pfam" id="PF08242"/>
    </source>
</evidence>
<evidence type="ECO:0000256" key="2">
    <source>
        <dbReference type="ARBA" id="ARBA00022603"/>
    </source>
</evidence>
<dbReference type="GO" id="GO:0032259">
    <property type="term" value="P:methylation"/>
    <property type="evidence" value="ECO:0007669"/>
    <property type="project" value="UniProtKB-KW"/>
</dbReference>
<dbReference type="InterPro" id="IPR013217">
    <property type="entry name" value="Methyltransf_12"/>
</dbReference>
<evidence type="ECO:0000313" key="6">
    <source>
        <dbReference type="EMBL" id="VDN06759.1"/>
    </source>
</evidence>
<evidence type="ECO:0000256" key="1">
    <source>
        <dbReference type="ARBA" id="ARBA00009725"/>
    </source>
</evidence>
<dbReference type="CDD" id="cd02440">
    <property type="entry name" value="AdoMet_MTases"/>
    <property type="match status" value="1"/>
</dbReference>
<dbReference type="GO" id="GO:0008757">
    <property type="term" value="F:S-adenosylmethionine-dependent methyltransferase activity"/>
    <property type="evidence" value="ECO:0007669"/>
    <property type="project" value="UniProtKB-ARBA"/>
</dbReference>
<dbReference type="GO" id="GO:0008173">
    <property type="term" value="F:RNA methyltransferase activity"/>
    <property type="evidence" value="ECO:0007669"/>
    <property type="project" value="UniProtKB-ARBA"/>
</dbReference>
<protein>
    <recommendedName>
        <fullName evidence="4">tRNA N(3)-methylcytidine methyltransferase</fullName>
        <ecNumber evidence="4">2.1.1.-</ecNumber>
    </recommendedName>
</protein>
<reference evidence="6 7" key="2">
    <citation type="submission" date="2018-11" db="EMBL/GenBank/DDBJ databases">
        <authorList>
            <consortium name="Pathogen Informatics"/>
        </authorList>
    </citation>
    <scope>NUCLEOTIDE SEQUENCE [LARGE SCALE GENOMIC DNA]</scope>
</reference>
<evidence type="ECO:0000313" key="7">
    <source>
        <dbReference type="Proteomes" id="UP000276776"/>
    </source>
</evidence>
<dbReference type="STRING" id="103827.A0A0N5D7U4"/>
<sequence length="279" mass="32394">MDGLLANSSEGSVSLVAESYKLPRILDEEEKETVRRQTAVSDYKRMKVKNELRKNWDKFYLRNKNNFFKDRWWTQHEFGQLLSSHINLEGNLHFLEVGCGVGNTVFPLTQLYPHWTFQAFDFSDNAIKLLCERCDQNNVFINTAVADLTSENLSLNFPLADIASLIFVLSSIPPEKQQQAIKNLTGLLRPQGIVVVRDYGINDHAMLRYGRECKLDERFYAKQDGTVAYYFQLEEVDRLFQQKGFHKVTSMYLSRKTVNHQKNLSVDRVFIQAAYMKSL</sequence>
<dbReference type="Gene3D" id="3.40.50.150">
    <property type="entry name" value="Vaccinia Virus protein VP39"/>
    <property type="match status" value="1"/>
</dbReference>
<gene>
    <name evidence="6" type="ORF">TCLT_LOCUS9146</name>
</gene>
<dbReference type="Pfam" id="PF08242">
    <property type="entry name" value="Methyltransf_12"/>
    <property type="match status" value="1"/>
</dbReference>